<dbReference type="Gene3D" id="3.90.76.10">
    <property type="entry name" value="Dipeptide-binding Protein, Domain 1"/>
    <property type="match status" value="1"/>
</dbReference>
<keyword evidence="4 5" id="KW-0732">Signal</keyword>
<protein>
    <submittedName>
        <fullName evidence="7">ABC transporter substrate-binding protein</fullName>
    </submittedName>
</protein>
<reference evidence="7 8" key="1">
    <citation type="journal article" date="2014" name="Int. J. Syst. Evol. Microbiol.">
        <title>Complete genome sequence of Corynebacterium casei LMG S-19264T (=DSM 44701T), isolated from a smear-ripened cheese.</title>
        <authorList>
            <consortium name="US DOE Joint Genome Institute (JGI-PGF)"/>
            <person name="Walter F."/>
            <person name="Albersmeier A."/>
            <person name="Kalinowski J."/>
            <person name="Ruckert C."/>
        </authorList>
    </citation>
    <scope>NUCLEOTIDE SEQUENCE [LARGE SCALE GENOMIC DNA]</scope>
    <source>
        <strain evidence="7 8">CGMCC 1.16330</strain>
    </source>
</reference>
<gene>
    <name evidence="7" type="ORF">GCM10010964_25460</name>
</gene>
<comment type="subcellular location">
    <subcellularLocation>
        <location evidence="1">Periplasm</location>
    </subcellularLocation>
</comment>
<dbReference type="PANTHER" id="PTHR30290:SF9">
    <property type="entry name" value="OLIGOPEPTIDE-BINDING PROTEIN APPA"/>
    <property type="match status" value="1"/>
</dbReference>
<organism evidence="7 8">
    <name type="scientific">Caldovatus sediminis</name>
    <dbReference type="NCBI Taxonomy" id="2041189"/>
    <lineage>
        <taxon>Bacteria</taxon>
        <taxon>Pseudomonadati</taxon>
        <taxon>Pseudomonadota</taxon>
        <taxon>Alphaproteobacteria</taxon>
        <taxon>Acetobacterales</taxon>
        <taxon>Roseomonadaceae</taxon>
        <taxon>Caldovatus</taxon>
    </lineage>
</organism>
<dbReference type="PROSITE" id="PS51318">
    <property type="entry name" value="TAT"/>
    <property type="match status" value="1"/>
</dbReference>
<proteinExistence type="inferred from homology"/>
<dbReference type="GO" id="GO:0043190">
    <property type="term" value="C:ATP-binding cassette (ABC) transporter complex"/>
    <property type="evidence" value="ECO:0007669"/>
    <property type="project" value="InterPro"/>
</dbReference>
<evidence type="ECO:0000259" key="6">
    <source>
        <dbReference type="Pfam" id="PF00496"/>
    </source>
</evidence>
<accession>A0A8J2ZBT3</accession>
<feature type="domain" description="Solute-binding protein family 5" evidence="6">
    <location>
        <begin position="85"/>
        <end position="454"/>
    </location>
</feature>
<comment type="similarity">
    <text evidence="2">Belongs to the bacterial solute-binding protein 5 family.</text>
</comment>
<dbReference type="AlphaFoldDB" id="A0A8J2ZBT3"/>
<dbReference type="Pfam" id="PF00496">
    <property type="entry name" value="SBP_bac_5"/>
    <property type="match status" value="1"/>
</dbReference>
<dbReference type="PIRSF" id="PIRSF002741">
    <property type="entry name" value="MppA"/>
    <property type="match status" value="1"/>
</dbReference>
<evidence type="ECO:0000256" key="4">
    <source>
        <dbReference type="ARBA" id="ARBA00022729"/>
    </source>
</evidence>
<dbReference type="InterPro" id="IPR039424">
    <property type="entry name" value="SBP_5"/>
</dbReference>
<dbReference type="Gene3D" id="3.10.105.10">
    <property type="entry name" value="Dipeptide-binding Protein, Domain 3"/>
    <property type="match status" value="1"/>
</dbReference>
<evidence type="ECO:0000256" key="5">
    <source>
        <dbReference type="SAM" id="SignalP"/>
    </source>
</evidence>
<comment type="caution">
    <text evidence="7">The sequence shown here is derived from an EMBL/GenBank/DDBJ whole genome shotgun (WGS) entry which is preliminary data.</text>
</comment>
<dbReference type="RefSeq" id="WP_188900717.1">
    <property type="nucleotide sequence ID" value="NZ_BMKS01000006.1"/>
</dbReference>
<keyword evidence="3" id="KW-0813">Transport</keyword>
<evidence type="ECO:0000256" key="1">
    <source>
        <dbReference type="ARBA" id="ARBA00004418"/>
    </source>
</evidence>
<name>A0A8J2ZBT3_9PROT</name>
<dbReference type="PANTHER" id="PTHR30290">
    <property type="entry name" value="PERIPLASMIC BINDING COMPONENT OF ABC TRANSPORTER"/>
    <property type="match status" value="1"/>
</dbReference>
<evidence type="ECO:0000256" key="3">
    <source>
        <dbReference type="ARBA" id="ARBA00022448"/>
    </source>
</evidence>
<dbReference type="GO" id="GO:1904680">
    <property type="term" value="F:peptide transmembrane transporter activity"/>
    <property type="evidence" value="ECO:0007669"/>
    <property type="project" value="TreeGrafter"/>
</dbReference>
<dbReference type="SUPFAM" id="SSF53850">
    <property type="entry name" value="Periplasmic binding protein-like II"/>
    <property type="match status" value="1"/>
</dbReference>
<evidence type="ECO:0000256" key="2">
    <source>
        <dbReference type="ARBA" id="ARBA00005695"/>
    </source>
</evidence>
<dbReference type="CDD" id="cd08498">
    <property type="entry name" value="PBP2_NikA_DppA_OppA_like_2"/>
    <property type="match status" value="1"/>
</dbReference>
<dbReference type="InterPro" id="IPR000914">
    <property type="entry name" value="SBP_5_dom"/>
</dbReference>
<dbReference type="Gene3D" id="3.40.190.10">
    <property type="entry name" value="Periplasmic binding protein-like II"/>
    <property type="match status" value="1"/>
</dbReference>
<dbReference type="InterPro" id="IPR006311">
    <property type="entry name" value="TAT_signal"/>
</dbReference>
<evidence type="ECO:0000313" key="8">
    <source>
        <dbReference type="Proteomes" id="UP000597507"/>
    </source>
</evidence>
<keyword evidence="8" id="KW-1185">Reference proteome</keyword>
<dbReference type="GO" id="GO:0030288">
    <property type="term" value="C:outer membrane-bounded periplasmic space"/>
    <property type="evidence" value="ECO:0007669"/>
    <property type="project" value="UniProtKB-ARBA"/>
</dbReference>
<sequence length="542" mass="59299">MRPPTRPHAPPSVPRRRAAGVAAAVVAAGIAGGAPAAAQQGAALSIGIGGSVTSLDPHFYNASPNNSLSMHIFDRLVERDPQARPYPGLAAEWRVIEPTVWEFRLRPGVKWHDGRDFTADDVAFTIARAPNVPNSPGGFGGYLRAIARVEVVDPLTIRFHTHRPHALLPTELANIAIVSRHAGEGATTEDYNAGRAAIGTGRYRLVSYRPGDRTEMARNDAWWGGPEPWARVSYRFIGNDGARTAALLAGDVDVIDQVPSTDLPRLRRDPRVSVFDIQGLRVIFLGADLSRDGAVPFLTDNDGRPIPRNPFQDIRVRRALSIAIDRRALAERVMEGTAHPSGQWLPAGAFGHNPDVRPPPYDPEAARRLLAEAGFPDGFRLTLHSPNDRYPNDAKTAQAVAQMWTRIGVRTQVEALPWASFAARSARQEFAMHLIGWGSVTGEASSFLVNILGTWDPRARTGSANRSRYSNPALDALTARAVATFDDERREAMLRGAVRMAVEDEAFIPLYQLVNIWATRRCLRAEPRVDERTLAASIRPAN</sequence>
<dbReference type="GO" id="GO:0015833">
    <property type="term" value="P:peptide transport"/>
    <property type="evidence" value="ECO:0007669"/>
    <property type="project" value="TreeGrafter"/>
</dbReference>
<dbReference type="EMBL" id="BMKS01000006">
    <property type="protein sequence ID" value="GGG36488.1"/>
    <property type="molecule type" value="Genomic_DNA"/>
</dbReference>
<feature type="chain" id="PRO_5035208630" evidence="5">
    <location>
        <begin position="37"/>
        <end position="542"/>
    </location>
</feature>
<evidence type="ECO:0000313" key="7">
    <source>
        <dbReference type="EMBL" id="GGG36488.1"/>
    </source>
</evidence>
<feature type="signal peptide" evidence="5">
    <location>
        <begin position="1"/>
        <end position="36"/>
    </location>
</feature>
<dbReference type="InterPro" id="IPR030678">
    <property type="entry name" value="Peptide/Ni-bd"/>
</dbReference>
<dbReference type="Proteomes" id="UP000597507">
    <property type="component" value="Unassembled WGS sequence"/>
</dbReference>